<dbReference type="SMR" id="Q2XMY6"/>
<reference evidence="2 3" key="1">
    <citation type="journal article" date="1998" name="Science">
        <title>Genome sequence of the nematode C. elegans: a platform for investigating biology.</title>
        <authorList>
            <consortium name="The C. elegans sequencing consortium"/>
            <person name="Sulson J.E."/>
            <person name="Waterston R."/>
        </authorList>
    </citation>
    <scope>NUCLEOTIDE SEQUENCE [LARGE SCALE GENOMIC DNA]</scope>
    <source>
        <strain evidence="2 3">Bristol N2</strain>
    </source>
</reference>
<dbReference type="PhylomeDB" id="Q2XMY6"/>
<dbReference type="InParanoid" id="Q2XMY6"/>
<evidence type="ECO:0000259" key="1">
    <source>
        <dbReference type="PROSITE" id="PS50181"/>
    </source>
</evidence>
<evidence type="ECO:0000313" key="3">
    <source>
        <dbReference type="Proteomes" id="UP000001940"/>
    </source>
</evidence>
<dbReference type="SUPFAM" id="SSF81383">
    <property type="entry name" value="F-box domain"/>
    <property type="match status" value="1"/>
</dbReference>
<dbReference type="CTD" id="4363087"/>
<dbReference type="Pfam" id="PF00646">
    <property type="entry name" value="F-box"/>
    <property type="match status" value="1"/>
</dbReference>
<dbReference type="PROSITE" id="PS50181">
    <property type="entry name" value="FBOX"/>
    <property type="match status" value="1"/>
</dbReference>
<dbReference type="OrthoDB" id="616263at2759"/>
<dbReference type="GeneID" id="4363087"/>
<dbReference type="InterPro" id="IPR040161">
    <property type="entry name" value="FB224"/>
</dbReference>
<dbReference type="PANTHER" id="PTHR23015:SF4">
    <property type="entry name" value="DUF38 DOMAIN-CONTAINING PROTEIN-RELATED"/>
    <property type="match status" value="1"/>
</dbReference>
<dbReference type="InterPro" id="IPR036047">
    <property type="entry name" value="F-box-like_dom_sf"/>
</dbReference>
<dbReference type="Pfam" id="PF01827">
    <property type="entry name" value="FTH"/>
    <property type="match status" value="1"/>
</dbReference>
<evidence type="ECO:0000313" key="2">
    <source>
        <dbReference type="EMBL" id="CAJ43454.3"/>
    </source>
</evidence>
<dbReference type="UCSC" id="F44G3.12">
    <property type="organism name" value="c. elegans"/>
</dbReference>
<keyword evidence="3" id="KW-1185">Reference proteome</keyword>
<name>Q2XMY6_CAEEL</name>
<dbReference type="CDD" id="cd22150">
    <property type="entry name" value="F-box_CeFBXA-like"/>
    <property type="match status" value="1"/>
</dbReference>
<dbReference type="AGR" id="WB:WBGene00044659"/>
<organism evidence="2 3">
    <name type="scientific">Caenorhabditis elegans</name>
    <dbReference type="NCBI Taxonomy" id="6239"/>
    <lineage>
        <taxon>Eukaryota</taxon>
        <taxon>Metazoa</taxon>
        <taxon>Ecdysozoa</taxon>
        <taxon>Nematoda</taxon>
        <taxon>Chromadorea</taxon>
        <taxon>Rhabditida</taxon>
        <taxon>Rhabditina</taxon>
        <taxon>Rhabditomorpha</taxon>
        <taxon>Rhabditoidea</taxon>
        <taxon>Rhabditidae</taxon>
        <taxon>Peloderinae</taxon>
        <taxon>Caenorhabditis</taxon>
    </lineage>
</organism>
<dbReference type="InterPro" id="IPR001810">
    <property type="entry name" value="F-box_dom"/>
</dbReference>
<gene>
    <name evidence="2 4" type="primary">fbxa-142</name>
    <name evidence="2" type="ORF">CELE_F44G3.12</name>
    <name evidence="4" type="ORF">F44G3.12</name>
</gene>
<dbReference type="PaxDb" id="6239-F44G3.12"/>
<dbReference type="InterPro" id="IPR002900">
    <property type="entry name" value="DUF38/FTH_CAE_spp"/>
</dbReference>
<dbReference type="PANTHER" id="PTHR23015">
    <property type="entry name" value="UNCHARACTERIZED C.ELEGANS PROTEIN"/>
    <property type="match status" value="1"/>
</dbReference>
<sequence length="412" mass="47572">MPITLQNSEIALRACILYEYFDNQPIETSYKNFCGKVGAGAMSFQEFKFWFERFQSGNHDMDEKLESNNLPQVNPEPFEFPSLSDIPEKISEKAWCIRFINFMNGVIPKPESISICELPPKILKMVFEKLESIDRLKIRKVSRLLRSAISQNYIGFKEIKIEVKNDWICLHLDDFVIYYGNLSDSCSVNFKRCKTIIGNSDYMALTLMDLAALLNCPKIILETLQLNLPIELDTVNRVGFFISLQNILHTVKQISTKKIILEELYGDEAVSFIKCFEAVDLEEIYLQRVSETKYPLKEIVNLEQFKRARCFVARGTSYSIPTEHLFKKLTYFEIQVAVFSKQDAVNIKKMLSNSPNLQSCCFHFSRSGITDLATVFHPGHVGGEYANLIYKTYNNIKFVINICTKCFKITRK</sequence>
<evidence type="ECO:0000313" key="4">
    <source>
        <dbReference type="WormBase" id="F44G3.12"/>
    </source>
</evidence>
<dbReference type="Pfam" id="PF17906">
    <property type="entry name" value="HTH_48"/>
    <property type="match status" value="1"/>
</dbReference>
<dbReference type="RefSeq" id="NP_001041117.2">
    <property type="nucleotide sequence ID" value="NM_001047652.4"/>
</dbReference>
<dbReference type="WormBase" id="F44G3.12">
    <property type="protein sequence ID" value="CE43734"/>
    <property type="gene ID" value="WBGene00044659"/>
    <property type="gene designation" value="fbxa-142"/>
</dbReference>
<dbReference type="FunCoup" id="Q2XMY6">
    <property type="interactions" value="105"/>
</dbReference>
<dbReference type="KEGG" id="cel:CELE_F44G3.12"/>
<dbReference type="HOGENOM" id="CLU_030831_3_2_1"/>
<proteinExistence type="predicted"/>
<dbReference type="InterPro" id="IPR041426">
    <property type="entry name" value="Mos1_HTH"/>
</dbReference>
<feature type="domain" description="F-box" evidence="1">
    <location>
        <begin position="112"/>
        <end position="159"/>
    </location>
</feature>
<dbReference type="EMBL" id="BX284605">
    <property type="protein sequence ID" value="CAJ43454.3"/>
    <property type="molecule type" value="Genomic_DNA"/>
</dbReference>
<dbReference type="AlphaFoldDB" id="Q2XMY6"/>
<dbReference type="SMART" id="SM00256">
    <property type="entry name" value="FBOX"/>
    <property type="match status" value="1"/>
</dbReference>
<accession>Q2XMY6</accession>
<dbReference type="Proteomes" id="UP000001940">
    <property type="component" value="Chromosome V"/>
</dbReference>
<protein>
    <submittedName>
        <fullName evidence="2">F-box domain-containing protein</fullName>
    </submittedName>
</protein>